<dbReference type="NCBIfam" id="TIGR00444">
    <property type="entry name" value="mazG"/>
    <property type="match status" value="1"/>
</dbReference>
<dbReference type="InterPro" id="IPR035013">
    <property type="entry name" value="YabN_N"/>
</dbReference>
<dbReference type="InterPro" id="IPR011551">
    <property type="entry name" value="NTP_PyrPHydrolase_MazG"/>
</dbReference>
<dbReference type="AlphaFoldDB" id="A0A3D8P5Q4"/>
<dbReference type="EMBL" id="QSLN01000001">
    <property type="protein sequence ID" value="RDV84646.1"/>
    <property type="molecule type" value="Genomic_DNA"/>
</dbReference>
<dbReference type="Proteomes" id="UP000256329">
    <property type="component" value="Unassembled WGS sequence"/>
</dbReference>
<dbReference type="PANTHER" id="PTHR30522:SF0">
    <property type="entry name" value="NUCLEOSIDE TRIPHOSPHATE PYROPHOSPHOHYDROLASE"/>
    <property type="match status" value="1"/>
</dbReference>
<sequence length="498" mass="56150">MAGRIVICGLGPGSWDALPLGVLARLRRGGLIFLRTEKHPLVPRLRAEGINFTSFDSFYEEEESFPAVYRRIVETLVEAAGREGEVLYAVPGHPLVAEEPSRLLLKYAPERGVELEILPAPSFLDALLVTLNLSPGEGLVVLDALDPEFSARLCPSLPTVVMQTYSRLVASEVKVFLLESYPPEHPVTWVRAAGIPGEERKETLPLSLLDRMPFDHLTSIYLPPLATSFAPRFSLAPLAQVLAELRGEKGCPWDREQTHQSLKKYLLEETYEVLEAIDRVEEDPHNLCEELGDLLLQIVFHCQIAAEAGRFNLDDVVRGITQKMIARHPHVFGEEKVTGGALGVIRSWEKIKQREKKERTSLMDGLESRSLPALLRASQVQRRAARVGFDWKDWRGAADKVREELKEIERQVGLRTEDLVLEVGDLLFAAVNVARLLGIEAEEALHRSVDKFVERFRYVEERAKASGVKLEEAGIELLDTFWEEAKKKLKNRRKRPPK</sequence>
<proteinExistence type="predicted"/>
<dbReference type="Gene3D" id="1.10.287.1080">
    <property type="entry name" value="MazG-like"/>
    <property type="match status" value="2"/>
</dbReference>
<dbReference type="InterPro" id="IPR048011">
    <property type="entry name" value="NTP-PPase_MazG-like_C"/>
</dbReference>
<dbReference type="GO" id="GO:0046047">
    <property type="term" value="P:TTP catabolic process"/>
    <property type="evidence" value="ECO:0007669"/>
    <property type="project" value="TreeGrafter"/>
</dbReference>
<reference evidence="3 4" key="1">
    <citation type="submission" date="2018-08" db="EMBL/GenBank/DDBJ databases">
        <title>Form III RuBisCO-mediated autotrophy in Thermodesulfobium bacteria.</title>
        <authorList>
            <person name="Toshchakov S.V."/>
            <person name="Kublanov I.V."/>
            <person name="Frolov E."/>
            <person name="Bonch-Osmolovskaya E.A."/>
            <person name="Tourova T.P."/>
            <person name="Chernych N.A."/>
            <person name="Lebedinsky A.V."/>
        </authorList>
    </citation>
    <scope>NUCLEOTIDE SEQUENCE [LARGE SCALE GENOMIC DNA]</scope>
    <source>
        <strain evidence="3 4">SR</strain>
    </source>
</reference>
<feature type="domain" description="NTP pyrophosphohydrolase MazG-like" evidence="2">
    <location>
        <begin position="257"/>
        <end position="332"/>
    </location>
</feature>
<dbReference type="InterPro" id="IPR014777">
    <property type="entry name" value="4pyrrole_Mease_sub1"/>
</dbReference>
<dbReference type="GO" id="GO:0006950">
    <property type="term" value="P:response to stress"/>
    <property type="evidence" value="ECO:0007669"/>
    <property type="project" value="UniProtKB-ARBA"/>
</dbReference>
<organism evidence="3 4">
    <name type="scientific">Ammonifex thiophilus</name>
    <dbReference type="NCBI Taxonomy" id="444093"/>
    <lineage>
        <taxon>Bacteria</taxon>
        <taxon>Bacillati</taxon>
        <taxon>Bacillota</taxon>
        <taxon>Clostridia</taxon>
        <taxon>Thermoanaerobacterales</taxon>
        <taxon>Thermoanaerobacteraceae</taxon>
        <taxon>Ammonifex</taxon>
    </lineage>
</organism>
<dbReference type="NCBIfam" id="NF007113">
    <property type="entry name" value="PRK09562.1"/>
    <property type="match status" value="1"/>
</dbReference>
<dbReference type="Pfam" id="PF00590">
    <property type="entry name" value="TP_methylase"/>
    <property type="match status" value="1"/>
</dbReference>
<dbReference type="PIRSF" id="PIRSF002845">
    <property type="entry name" value="Ttrprl_mtas_MazG"/>
    <property type="match status" value="1"/>
</dbReference>
<dbReference type="GO" id="GO:0006203">
    <property type="term" value="P:dGTP catabolic process"/>
    <property type="evidence" value="ECO:0007669"/>
    <property type="project" value="TreeGrafter"/>
</dbReference>
<dbReference type="InterPro" id="IPR048015">
    <property type="entry name" value="NTP-PPase_MazG-like_N"/>
</dbReference>
<dbReference type="InterPro" id="IPR004518">
    <property type="entry name" value="MazG-like_dom"/>
</dbReference>
<dbReference type="OrthoDB" id="9808939at2"/>
<dbReference type="InterPro" id="IPR024180">
    <property type="entry name" value="Tetrapyrrole_Mease/MazG_pred"/>
</dbReference>
<dbReference type="FunFam" id="1.10.287.1080:FF:000001">
    <property type="entry name" value="Nucleoside triphosphate pyrophosphohydrolase"/>
    <property type="match status" value="1"/>
</dbReference>
<evidence type="ECO:0000313" key="4">
    <source>
        <dbReference type="Proteomes" id="UP000256329"/>
    </source>
</evidence>
<keyword evidence="4" id="KW-1185">Reference proteome</keyword>
<dbReference type="InterPro" id="IPR035996">
    <property type="entry name" value="4pyrrol_Methylase_sf"/>
</dbReference>
<dbReference type="Pfam" id="PF03819">
    <property type="entry name" value="MazG"/>
    <property type="match status" value="1"/>
</dbReference>
<accession>A0A3D8P5Q4</accession>
<keyword evidence="3" id="KW-0378">Hydrolase</keyword>
<dbReference type="GO" id="GO:0046052">
    <property type="term" value="P:UTP catabolic process"/>
    <property type="evidence" value="ECO:0007669"/>
    <property type="project" value="TreeGrafter"/>
</dbReference>
<dbReference type="GO" id="GO:0046081">
    <property type="term" value="P:dUTP catabolic process"/>
    <property type="evidence" value="ECO:0007669"/>
    <property type="project" value="TreeGrafter"/>
</dbReference>
<feature type="domain" description="Tetrapyrrole methylase" evidence="1">
    <location>
        <begin position="5"/>
        <end position="201"/>
    </location>
</feature>
<dbReference type="CDD" id="cd11723">
    <property type="entry name" value="YabN_N_like"/>
    <property type="match status" value="1"/>
</dbReference>
<evidence type="ECO:0000259" key="2">
    <source>
        <dbReference type="Pfam" id="PF03819"/>
    </source>
</evidence>
<dbReference type="RefSeq" id="WP_115791640.1">
    <property type="nucleotide sequence ID" value="NZ_QSLN01000001.1"/>
</dbReference>
<gene>
    <name evidence="3" type="ORF">DXX99_00950</name>
</gene>
<dbReference type="CDD" id="cd11528">
    <property type="entry name" value="NTP-PPase_MazG_Nterm"/>
    <property type="match status" value="1"/>
</dbReference>
<comment type="caution">
    <text evidence="3">The sequence shown here is derived from an EMBL/GenBank/DDBJ whole genome shotgun (WGS) entry which is preliminary data.</text>
</comment>
<dbReference type="SUPFAM" id="SSF53790">
    <property type="entry name" value="Tetrapyrrole methylase"/>
    <property type="match status" value="1"/>
</dbReference>
<dbReference type="PANTHER" id="PTHR30522">
    <property type="entry name" value="NUCLEOSIDE TRIPHOSPHATE PYROPHOSPHOHYDROLASE"/>
    <property type="match status" value="1"/>
</dbReference>
<dbReference type="SUPFAM" id="SSF101386">
    <property type="entry name" value="all-alpha NTP pyrophosphatases"/>
    <property type="match status" value="2"/>
</dbReference>
<dbReference type="GO" id="GO:0047429">
    <property type="term" value="F:nucleoside triphosphate diphosphatase activity"/>
    <property type="evidence" value="ECO:0007669"/>
    <property type="project" value="InterPro"/>
</dbReference>
<protein>
    <submittedName>
        <fullName evidence="3">Nucleoside triphosphate pyrophosphohydrolase</fullName>
    </submittedName>
</protein>
<dbReference type="InterPro" id="IPR000878">
    <property type="entry name" value="4pyrrol_Mease"/>
</dbReference>
<dbReference type="CDD" id="cd11529">
    <property type="entry name" value="NTP-PPase_MazG_Cterm"/>
    <property type="match status" value="1"/>
</dbReference>
<evidence type="ECO:0000313" key="3">
    <source>
        <dbReference type="EMBL" id="RDV84646.1"/>
    </source>
</evidence>
<dbReference type="GO" id="GO:0008168">
    <property type="term" value="F:methyltransferase activity"/>
    <property type="evidence" value="ECO:0007669"/>
    <property type="project" value="InterPro"/>
</dbReference>
<dbReference type="GO" id="GO:0046076">
    <property type="term" value="P:dTTP catabolic process"/>
    <property type="evidence" value="ECO:0007669"/>
    <property type="project" value="TreeGrafter"/>
</dbReference>
<dbReference type="Gene3D" id="3.40.1010.10">
    <property type="entry name" value="Cobalt-precorrin-4 Transmethylase, Domain 1"/>
    <property type="match status" value="1"/>
</dbReference>
<dbReference type="GO" id="GO:0046061">
    <property type="term" value="P:dATP catabolic process"/>
    <property type="evidence" value="ECO:0007669"/>
    <property type="project" value="TreeGrafter"/>
</dbReference>
<name>A0A3D8P5Q4_9THEO</name>
<evidence type="ECO:0000259" key="1">
    <source>
        <dbReference type="Pfam" id="PF00590"/>
    </source>
</evidence>